<feature type="compositionally biased region" description="Basic and acidic residues" evidence="1">
    <location>
        <begin position="215"/>
        <end position="239"/>
    </location>
</feature>
<evidence type="ECO:0000313" key="3">
    <source>
        <dbReference type="EMBL" id="KAF7509250.1"/>
    </source>
</evidence>
<evidence type="ECO:0000256" key="1">
    <source>
        <dbReference type="SAM" id="MobiDB-lite"/>
    </source>
</evidence>
<organism evidence="3 4">
    <name type="scientific">Endocarpon pusillum</name>
    <dbReference type="NCBI Taxonomy" id="364733"/>
    <lineage>
        <taxon>Eukaryota</taxon>
        <taxon>Fungi</taxon>
        <taxon>Dikarya</taxon>
        <taxon>Ascomycota</taxon>
        <taxon>Pezizomycotina</taxon>
        <taxon>Eurotiomycetes</taxon>
        <taxon>Chaetothyriomycetidae</taxon>
        <taxon>Verrucariales</taxon>
        <taxon>Verrucariaceae</taxon>
        <taxon>Endocarpon</taxon>
    </lineage>
</organism>
<keyword evidence="2" id="KW-0472">Membrane</keyword>
<accession>A0A8H7AHJ7</accession>
<gene>
    <name evidence="3" type="ORF">GJ744_008144</name>
</gene>
<feature type="region of interest" description="Disordered" evidence="1">
    <location>
        <begin position="193"/>
        <end position="258"/>
    </location>
</feature>
<name>A0A8H7AHJ7_9EURO</name>
<evidence type="ECO:0000313" key="4">
    <source>
        <dbReference type="Proteomes" id="UP000606974"/>
    </source>
</evidence>
<keyword evidence="4" id="KW-1185">Reference proteome</keyword>
<proteinExistence type="predicted"/>
<evidence type="ECO:0008006" key="5">
    <source>
        <dbReference type="Google" id="ProtNLM"/>
    </source>
</evidence>
<protein>
    <recommendedName>
        <fullName evidence="5">Mid2 domain-containing protein</fullName>
    </recommendedName>
</protein>
<feature type="transmembrane region" description="Helical" evidence="2">
    <location>
        <begin position="164"/>
        <end position="184"/>
    </location>
</feature>
<sequence>MATCWRKSRSKVESRTGVDVPCPNTRSPGGFDSCCYNGDLCLGDSICHYTHSLAGGSGYYTQGCSDPTYQDSACFQRCTDQALPDVIYNPTTALWACCSTLSDGAISCLDPTNETFQAASPEALLSSTSISASSAATTVPFSASSSPAVDKVFSSLSTGAKTGIGVGAGIGLVIVLTLLVWAITATKKLRKMRRPNSSAASPYDDSHGGNSGYKAELHAQQKDRAELYDHHDVNKRDSKNAGPGSTTVYTAEAHELNA</sequence>
<reference evidence="3" key="1">
    <citation type="submission" date="2020-02" db="EMBL/GenBank/DDBJ databases">
        <authorList>
            <person name="Palmer J.M."/>
        </authorList>
    </citation>
    <scope>NUCLEOTIDE SEQUENCE</scope>
    <source>
        <strain evidence="3">EPUS1.4</strain>
        <tissue evidence="3">Thallus</tissue>
    </source>
</reference>
<dbReference type="EMBL" id="JAACFV010000043">
    <property type="protein sequence ID" value="KAF7509250.1"/>
    <property type="molecule type" value="Genomic_DNA"/>
</dbReference>
<dbReference type="OrthoDB" id="5215637at2759"/>
<comment type="caution">
    <text evidence="3">The sequence shown here is derived from an EMBL/GenBank/DDBJ whole genome shotgun (WGS) entry which is preliminary data.</text>
</comment>
<keyword evidence="2" id="KW-0812">Transmembrane</keyword>
<keyword evidence="2" id="KW-1133">Transmembrane helix</keyword>
<dbReference type="AlphaFoldDB" id="A0A8H7AHJ7"/>
<dbReference type="Proteomes" id="UP000606974">
    <property type="component" value="Unassembled WGS sequence"/>
</dbReference>
<evidence type="ECO:0000256" key="2">
    <source>
        <dbReference type="SAM" id="Phobius"/>
    </source>
</evidence>